<feature type="transmembrane region" description="Helical" evidence="1">
    <location>
        <begin position="21"/>
        <end position="39"/>
    </location>
</feature>
<evidence type="ECO:0008006" key="4">
    <source>
        <dbReference type="Google" id="ProtNLM"/>
    </source>
</evidence>
<protein>
    <recommendedName>
        <fullName evidence="4">Oligosaccharide repeat unit polymerase</fullName>
    </recommendedName>
</protein>
<evidence type="ECO:0000313" key="2">
    <source>
        <dbReference type="EMBL" id="MFD1020176.1"/>
    </source>
</evidence>
<feature type="transmembrane region" description="Helical" evidence="1">
    <location>
        <begin position="107"/>
        <end position="126"/>
    </location>
</feature>
<comment type="caution">
    <text evidence="2">The sequence shown here is derived from an EMBL/GenBank/DDBJ whole genome shotgun (WGS) entry which is preliminary data.</text>
</comment>
<feature type="transmembrane region" description="Helical" evidence="1">
    <location>
        <begin position="326"/>
        <end position="348"/>
    </location>
</feature>
<gene>
    <name evidence="2" type="ORF">ACFQ2J_13395</name>
</gene>
<keyword evidence="1" id="KW-1133">Transmembrane helix</keyword>
<dbReference type="Proteomes" id="UP001596990">
    <property type="component" value="Unassembled WGS sequence"/>
</dbReference>
<sequence>MIILLLSFTLMYFGDPYPFSLNKMFMLFSIFFFGISPYVQYKYGVSLWGGTGFTSDDYIKQNGIIIIIILTYYFLYILNSKIDFTRRKLKKENYKTYTKKTLEYSSLFLLIVAVCASIIIVDFNNYEWKNLFMRTNLAESEDVSKPLTLIITKFIYPIPIICLIFFKLYIDKNKFIEILLITLVLLTNFPTANARFYIAATYLPLLIVYFKTLRTSYMKLNHIVLAGFLIVFPFLHQFRRISNINEIKFRLDFEMFTQGHFDTYQMFMRVTKYNIITMGDQLWTTLLFFVPRSMWDQKSVASGAFVSDYLGLNYNNISMNYFGEGYINFGFLGILTFIIFLAIINARLDKHFWSNHYRNWSLVKVFYLFLLGLQFFILRGSLLSAFAYTIGIFSSICFIYLLLNLFGKRVS</sequence>
<keyword evidence="1" id="KW-0812">Transmembrane</keyword>
<evidence type="ECO:0000313" key="3">
    <source>
        <dbReference type="Proteomes" id="UP001596990"/>
    </source>
</evidence>
<feature type="transmembrane region" description="Helical" evidence="1">
    <location>
        <begin position="146"/>
        <end position="166"/>
    </location>
</feature>
<feature type="transmembrane region" description="Helical" evidence="1">
    <location>
        <begin position="360"/>
        <end position="379"/>
    </location>
</feature>
<feature type="transmembrane region" description="Helical" evidence="1">
    <location>
        <begin position="220"/>
        <end position="238"/>
    </location>
</feature>
<evidence type="ECO:0000256" key="1">
    <source>
        <dbReference type="SAM" id="Phobius"/>
    </source>
</evidence>
<proteinExistence type="predicted"/>
<name>A0ABW3L285_9BACI</name>
<feature type="transmembrane region" description="Helical" evidence="1">
    <location>
        <begin position="59"/>
        <end position="78"/>
    </location>
</feature>
<feature type="transmembrane region" description="Helical" evidence="1">
    <location>
        <begin position="178"/>
        <end position="200"/>
    </location>
</feature>
<dbReference type="EMBL" id="JBHTKL010000005">
    <property type="protein sequence ID" value="MFD1020176.1"/>
    <property type="molecule type" value="Genomic_DNA"/>
</dbReference>
<keyword evidence="1" id="KW-0472">Membrane</keyword>
<feature type="transmembrane region" description="Helical" evidence="1">
    <location>
        <begin position="385"/>
        <end position="406"/>
    </location>
</feature>
<accession>A0ABW3L285</accession>
<feature type="transmembrane region" description="Helical" evidence="1">
    <location>
        <begin position="273"/>
        <end position="290"/>
    </location>
</feature>
<keyword evidence="3" id="KW-1185">Reference proteome</keyword>
<organism evidence="2 3">
    <name type="scientific">Thalassobacillus hwangdonensis</name>
    <dbReference type="NCBI Taxonomy" id="546108"/>
    <lineage>
        <taxon>Bacteria</taxon>
        <taxon>Bacillati</taxon>
        <taxon>Bacillota</taxon>
        <taxon>Bacilli</taxon>
        <taxon>Bacillales</taxon>
        <taxon>Bacillaceae</taxon>
        <taxon>Thalassobacillus</taxon>
    </lineage>
</organism>
<reference evidence="3" key="1">
    <citation type="journal article" date="2019" name="Int. J. Syst. Evol. Microbiol.">
        <title>The Global Catalogue of Microorganisms (GCM) 10K type strain sequencing project: providing services to taxonomists for standard genome sequencing and annotation.</title>
        <authorList>
            <consortium name="The Broad Institute Genomics Platform"/>
            <consortium name="The Broad Institute Genome Sequencing Center for Infectious Disease"/>
            <person name="Wu L."/>
            <person name="Ma J."/>
        </authorList>
    </citation>
    <scope>NUCLEOTIDE SEQUENCE [LARGE SCALE GENOMIC DNA]</scope>
    <source>
        <strain evidence="3">CCUG 56607</strain>
    </source>
</reference>